<evidence type="ECO:0000259" key="6">
    <source>
        <dbReference type="PROSITE" id="PS50175"/>
    </source>
</evidence>
<dbReference type="EMBL" id="JACTVA010000008">
    <property type="protein sequence ID" value="MBC9206537.1"/>
    <property type="molecule type" value="Genomic_DNA"/>
</dbReference>
<evidence type="ECO:0000256" key="2">
    <source>
        <dbReference type="ARBA" id="ARBA00022670"/>
    </source>
</evidence>
<evidence type="ECO:0000256" key="4">
    <source>
        <dbReference type="ARBA" id="ARBA00022801"/>
    </source>
</evidence>
<dbReference type="Pfam" id="PF13650">
    <property type="entry name" value="Asp_protease_2"/>
    <property type="match status" value="1"/>
</dbReference>
<evidence type="ECO:0000256" key="3">
    <source>
        <dbReference type="ARBA" id="ARBA00022750"/>
    </source>
</evidence>
<dbReference type="CDD" id="cd05483">
    <property type="entry name" value="retropepsin_like_bacteria"/>
    <property type="match status" value="2"/>
</dbReference>
<dbReference type="PROSITE" id="PS00141">
    <property type="entry name" value="ASP_PROTEASE"/>
    <property type="match status" value="1"/>
</dbReference>
<dbReference type="Proteomes" id="UP000626026">
    <property type="component" value="Unassembled WGS sequence"/>
</dbReference>
<dbReference type="InterPro" id="IPR021109">
    <property type="entry name" value="Peptidase_aspartic_dom_sf"/>
</dbReference>
<evidence type="ECO:0000313" key="7">
    <source>
        <dbReference type="EMBL" id="MBC9206537.1"/>
    </source>
</evidence>
<dbReference type="PROSITE" id="PS51257">
    <property type="entry name" value="PROKAR_LIPOPROTEIN"/>
    <property type="match status" value="1"/>
</dbReference>
<dbReference type="GO" id="GO:0008233">
    <property type="term" value="F:peptidase activity"/>
    <property type="evidence" value="ECO:0007669"/>
    <property type="project" value="UniProtKB-KW"/>
</dbReference>
<dbReference type="Pfam" id="PF13975">
    <property type="entry name" value="gag-asp_proteas"/>
    <property type="match status" value="1"/>
</dbReference>
<evidence type="ECO:0000256" key="5">
    <source>
        <dbReference type="SAM" id="SignalP"/>
    </source>
</evidence>
<dbReference type="SUPFAM" id="SSF50630">
    <property type="entry name" value="Acid proteases"/>
    <property type="match status" value="2"/>
</dbReference>
<feature type="chain" id="PRO_5045911274" evidence="5">
    <location>
        <begin position="27"/>
        <end position="314"/>
    </location>
</feature>
<gene>
    <name evidence="7" type="ORF">IBL26_06785</name>
</gene>
<dbReference type="InterPro" id="IPR001995">
    <property type="entry name" value="Peptidase_A2_cat"/>
</dbReference>
<reference evidence="7 8" key="1">
    <citation type="journal article" date="2013" name="Int. J. Syst. Evol. Microbiol.">
        <title>Roseomonas aerophila sp. nov., isolated from air.</title>
        <authorList>
            <person name="Kim S.J."/>
            <person name="Weon H.Y."/>
            <person name="Ahn J.H."/>
            <person name="Hong S.B."/>
            <person name="Seok S.J."/>
            <person name="Whang K.S."/>
            <person name="Kwon S.W."/>
        </authorList>
    </citation>
    <scope>NUCLEOTIDE SEQUENCE [LARGE SCALE GENOMIC DNA]</scope>
    <source>
        <strain evidence="7 8">NBRC 108923</strain>
    </source>
</reference>
<feature type="domain" description="Peptidase A2" evidence="6">
    <location>
        <begin position="57"/>
        <end position="140"/>
    </location>
</feature>
<dbReference type="Gene3D" id="2.40.70.10">
    <property type="entry name" value="Acid Proteases"/>
    <property type="match status" value="2"/>
</dbReference>
<accession>A0ABR7RJ12</accession>
<evidence type="ECO:0000256" key="1">
    <source>
        <dbReference type="ARBA" id="ARBA00009136"/>
    </source>
</evidence>
<dbReference type="InterPro" id="IPR001969">
    <property type="entry name" value="Aspartic_peptidase_AS"/>
</dbReference>
<comment type="caution">
    <text evidence="7">The sequence shown here is derived from an EMBL/GenBank/DDBJ whole genome shotgun (WGS) entry which is preliminary data.</text>
</comment>
<keyword evidence="8" id="KW-1185">Reference proteome</keyword>
<dbReference type="PROSITE" id="PS50175">
    <property type="entry name" value="ASP_PROT_RETROV"/>
    <property type="match status" value="1"/>
</dbReference>
<dbReference type="InterPro" id="IPR034122">
    <property type="entry name" value="Retropepsin-like_bacterial"/>
</dbReference>
<name>A0ABR7RJ12_9PROT</name>
<keyword evidence="5" id="KW-0732">Signal</keyword>
<protein>
    <submittedName>
        <fullName evidence="7">Aspartyl protease family protein</fullName>
    </submittedName>
</protein>
<dbReference type="GO" id="GO:0006508">
    <property type="term" value="P:proteolysis"/>
    <property type="evidence" value="ECO:0007669"/>
    <property type="project" value="UniProtKB-KW"/>
</dbReference>
<feature type="signal peptide" evidence="5">
    <location>
        <begin position="1"/>
        <end position="26"/>
    </location>
</feature>
<dbReference type="PANTHER" id="PTHR12917">
    <property type="entry name" value="ASPARTYL PROTEASE DDI-RELATED"/>
    <property type="match status" value="1"/>
</dbReference>
<proteinExistence type="inferred from homology"/>
<dbReference type="PANTHER" id="PTHR12917:SF1">
    <property type="entry name" value="AT13091P"/>
    <property type="match status" value="1"/>
</dbReference>
<dbReference type="RefSeq" id="WP_187783714.1">
    <property type="nucleotide sequence ID" value="NZ_JACTVA010000008.1"/>
</dbReference>
<keyword evidence="2 7" id="KW-0645">Protease</keyword>
<evidence type="ECO:0000313" key="8">
    <source>
        <dbReference type="Proteomes" id="UP000626026"/>
    </source>
</evidence>
<sequence length="314" mass="33797">MVRPAGLRRALRGLVLVASALLAACATPCDFSQGDVLPISLAGGKPVVPAEINGTRLPFMVDTGATATALFAESAAALRLPPDRMRNTTARGIGGVSQQRNALVQQMRIGEREMQRLTLPVMTHSRPGSLPMVGLIGADFLGTSEVEIDFPARRFVLHDARTCFARTSPAWSGEYDTIPLEVLPNGLIRLRVQVNGAGVWAVLDTGAEHSTMLRSTAAGLGVPQSALSGKPIGVVHGIGATRVELRMQRFETVQIGAETLRNWPIGIIDLPPGTPFSMLLGLDYIAQRRLWISYAQQRLYVQQVEQPGPRKAPL</sequence>
<comment type="similarity">
    <text evidence="1">Belongs to the DDI1 family.</text>
</comment>
<organism evidence="7 8">
    <name type="scientific">Teichococcus aerophilus</name>
    <dbReference type="NCBI Taxonomy" id="1224513"/>
    <lineage>
        <taxon>Bacteria</taxon>
        <taxon>Pseudomonadati</taxon>
        <taxon>Pseudomonadota</taxon>
        <taxon>Alphaproteobacteria</taxon>
        <taxon>Acetobacterales</taxon>
        <taxon>Roseomonadaceae</taxon>
        <taxon>Roseomonas</taxon>
    </lineage>
</organism>
<keyword evidence="4" id="KW-0378">Hydrolase</keyword>
<keyword evidence="3" id="KW-0064">Aspartyl protease</keyword>